<evidence type="ECO:0008006" key="4">
    <source>
        <dbReference type="Google" id="ProtNLM"/>
    </source>
</evidence>
<feature type="compositionally biased region" description="Basic and acidic residues" evidence="1">
    <location>
        <begin position="84"/>
        <end position="102"/>
    </location>
</feature>
<gene>
    <name evidence="2" type="ORF">AXF42_Ash014469</name>
</gene>
<feature type="compositionally biased region" description="Basic and acidic residues" evidence="1">
    <location>
        <begin position="55"/>
        <end position="70"/>
    </location>
</feature>
<evidence type="ECO:0000313" key="2">
    <source>
        <dbReference type="EMBL" id="PKA47692.1"/>
    </source>
</evidence>
<dbReference type="STRING" id="1088818.A0A2H9ZWP8"/>
<dbReference type="OrthoDB" id="673745at2759"/>
<dbReference type="AlphaFoldDB" id="A0A2H9ZWP8"/>
<evidence type="ECO:0000256" key="1">
    <source>
        <dbReference type="SAM" id="MobiDB-lite"/>
    </source>
</evidence>
<feature type="region of interest" description="Disordered" evidence="1">
    <location>
        <begin position="1"/>
        <end position="29"/>
    </location>
</feature>
<accession>A0A2H9ZWP8</accession>
<keyword evidence="3" id="KW-1185">Reference proteome</keyword>
<organism evidence="2 3">
    <name type="scientific">Apostasia shenzhenica</name>
    <dbReference type="NCBI Taxonomy" id="1088818"/>
    <lineage>
        <taxon>Eukaryota</taxon>
        <taxon>Viridiplantae</taxon>
        <taxon>Streptophyta</taxon>
        <taxon>Embryophyta</taxon>
        <taxon>Tracheophyta</taxon>
        <taxon>Spermatophyta</taxon>
        <taxon>Magnoliopsida</taxon>
        <taxon>Liliopsida</taxon>
        <taxon>Asparagales</taxon>
        <taxon>Orchidaceae</taxon>
        <taxon>Apostasioideae</taxon>
        <taxon>Apostasia</taxon>
    </lineage>
</organism>
<name>A0A2H9ZWP8_9ASPA</name>
<protein>
    <recommendedName>
        <fullName evidence="4">Coiled-coil domain-containing protein 137</fullName>
    </recommendedName>
</protein>
<evidence type="ECO:0000313" key="3">
    <source>
        <dbReference type="Proteomes" id="UP000236161"/>
    </source>
</evidence>
<sequence>MGGKGRRRRERNYLNAHGGNTRLPPPPNAKELVALPYKLRKIMKLKSFSVIKKGSSKEAGKEEKEDSSKDKKPKIKAARSSEFSNKENGDTEDTSKGNHFDDGNLSTESIAGANKRKRKRKSLKDLRFQELDQLAARSKRKERKKEYLKEKKKKNKKAKVDDTLDFPGKENIKFGEVVEAPPKLSFPKVSKPPMNASQERLRFQAIESYRNRRGWNSRPGIKLPSLADTLT</sequence>
<dbReference type="PANTHER" id="PTHR37218">
    <property type="entry name" value="COILED-COIL PROTEIN"/>
    <property type="match status" value="1"/>
</dbReference>
<dbReference type="Proteomes" id="UP000236161">
    <property type="component" value="Unassembled WGS sequence"/>
</dbReference>
<dbReference type="PANTHER" id="PTHR37218:SF2">
    <property type="entry name" value="COILED-COIL PROTEIN"/>
    <property type="match status" value="1"/>
</dbReference>
<feature type="compositionally biased region" description="Basic residues" evidence="1">
    <location>
        <begin position="1"/>
        <end position="10"/>
    </location>
</feature>
<dbReference type="EMBL" id="KZ453102">
    <property type="protein sequence ID" value="PKA47692.1"/>
    <property type="molecule type" value="Genomic_DNA"/>
</dbReference>
<reference evidence="2 3" key="1">
    <citation type="journal article" date="2017" name="Nature">
        <title>The Apostasia genome and the evolution of orchids.</title>
        <authorList>
            <person name="Zhang G.Q."/>
            <person name="Liu K.W."/>
            <person name="Li Z."/>
            <person name="Lohaus R."/>
            <person name="Hsiao Y.Y."/>
            <person name="Niu S.C."/>
            <person name="Wang J.Y."/>
            <person name="Lin Y.C."/>
            <person name="Xu Q."/>
            <person name="Chen L.J."/>
            <person name="Yoshida K."/>
            <person name="Fujiwara S."/>
            <person name="Wang Z.W."/>
            <person name="Zhang Y.Q."/>
            <person name="Mitsuda N."/>
            <person name="Wang M."/>
            <person name="Liu G.H."/>
            <person name="Pecoraro L."/>
            <person name="Huang H.X."/>
            <person name="Xiao X.J."/>
            <person name="Lin M."/>
            <person name="Wu X.Y."/>
            <person name="Wu W.L."/>
            <person name="Chen Y.Y."/>
            <person name="Chang S.B."/>
            <person name="Sakamoto S."/>
            <person name="Ohme-Takagi M."/>
            <person name="Yagi M."/>
            <person name="Zeng S.J."/>
            <person name="Shen C.Y."/>
            <person name="Yeh C.M."/>
            <person name="Luo Y.B."/>
            <person name="Tsai W.C."/>
            <person name="Van de Peer Y."/>
            <person name="Liu Z.J."/>
        </authorList>
    </citation>
    <scope>NUCLEOTIDE SEQUENCE [LARGE SCALE GENOMIC DNA]</scope>
    <source>
        <strain evidence="3">cv. Shenzhen</strain>
        <tissue evidence="2">Stem</tissue>
    </source>
</reference>
<proteinExistence type="predicted"/>
<feature type="region of interest" description="Disordered" evidence="1">
    <location>
        <begin position="48"/>
        <end position="165"/>
    </location>
</feature>